<name>A0A1B6KCZ3_9HEMI</name>
<sequence length="113" mass="13600">KNYSVQENFDLFFNELKLTFDYHFPLKNRSNKQIKSIGKKKWITQGLKISSKRKIELAKQAKFSTNTNFLTYYKLYRKTFKKVCNKAKQMAYKDLIKKSDNKIKNTWSLVKEE</sequence>
<protein>
    <submittedName>
        <fullName evidence="1">Uncharacterized protein</fullName>
    </submittedName>
</protein>
<feature type="non-terminal residue" evidence="1">
    <location>
        <position position="113"/>
    </location>
</feature>
<proteinExistence type="predicted"/>
<accession>A0A1B6KCZ3</accession>
<evidence type="ECO:0000313" key="1">
    <source>
        <dbReference type="EMBL" id="JAT09328.1"/>
    </source>
</evidence>
<dbReference type="EMBL" id="GEBQ01030649">
    <property type="protein sequence ID" value="JAT09328.1"/>
    <property type="molecule type" value="Transcribed_RNA"/>
</dbReference>
<reference evidence="1" key="1">
    <citation type="submission" date="2015-11" db="EMBL/GenBank/DDBJ databases">
        <title>De novo transcriptome assembly of four potential Pierce s Disease insect vectors from Arizona vineyards.</title>
        <authorList>
            <person name="Tassone E.E."/>
        </authorList>
    </citation>
    <scope>NUCLEOTIDE SEQUENCE</scope>
</reference>
<organism evidence="1">
    <name type="scientific">Graphocephala atropunctata</name>
    <dbReference type="NCBI Taxonomy" id="36148"/>
    <lineage>
        <taxon>Eukaryota</taxon>
        <taxon>Metazoa</taxon>
        <taxon>Ecdysozoa</taxon>
        <taxon>Arthropoda</taxon>
        <taxon>Hexapoda</taxon>
        <taxon>Insecta</taxon>
        <taxon>Pterygota</taxon>
        <taxon>Neoptera</taxon>
        <taxon>Paraneoptera</taxon>
        <taxon>Hemiptera</taxon>
        <taxon>Auchenorrhyncha</taxon>
        <taxon>Membracoidea</taxon>
        <taxon>Cicadellidae</taxon>
        <taxon>Cicadellinae</taxon>
        <taxon>Cicadellini</taxon>
        <taxon>Graphocephala</taxon>
    </lineage>
</organism>
<feature type="non-terminal residue" evidence="1">
    <location>
        <position position="1"/>
    </location>
</feature>
<gene>
    <name evidence="1" type="ORF">g.53828</name>
</gene>
<dbReference type="AlphaFoldDB" id="A0A1B6KCZ3"/>